<accession>A0A7S1D1N9</accession>
<dbReference type="PANTHER" id="PTHR47942:SF63">
    <property type="entry name" value="PENTATRICOPEPTIDE REPEAT-CONTAINING PROTEIN"/>
    <property type="match status" value="1"/>
</dbReference>
<feature type="repeat" description="PPR" evidence="2">
    <location>
        <begin position="1"/>
        <end position="33"/>
    </location>
</feature>
<organism evidence="4">
    <name type="scientific">Cyclophora tenuis</name>
    <name type="common">Marine diatom</name>
    <dbReference type="NCBI Taxonomy" id="216820"/>
    <lineage>
        <taxon>Eukaryota</taxon>
        <taxon>Sar</taxon>
        <taxon>Stramenopiles</taxon>
        <taxon>Ochrophyta</taxon>
        <taxon>Bacillariophyta</taxon>
        <taxon>Fragilariophyceae</taxon>
        <taxon>Fragilariophycidae</taxon>
        <taxon>Cyclophorales</taxon>
        <taxon>Cyclophoraceae</taxon>
        <taxon>Cyclophora</taxon>
    </lineage>
</organism>
<feature type="region of interest" description="Disordered" evidence="3">
    <location>
        <begin position="291"/>
        <end position="311"/>
    </location>
</feature>
<name>A0A7S1D1N9_CYCTE</name>
<dbReference type="InterPro" id="IPR051222">
    <property type="entry name" value="PPR/CCM1_RNA-binding"/>
</dbReference>
<feature type="repeat" description="PPR" evidence="2">
    <location>
        <begin position="79"/>
        <end position="115"/>
    </location>
</feature>
<dbReference type="EMBL" id="HBFW01009947">
    <property type="protein sequence ID" value="CAD8935401.1"/>
    <property type="molecule type" value="Transcribed_RNA"/>
</dbReference>
<dbReference type="Pfam" id="PF13041">
    <property type="entry name" value="PPR_2"/>
    <property type="match status" value="1"/>
</dbReference>
<keyword evidence="1" id="KW-0677">Repeat</keyword>
<dbReference type="AlphaFoldDB" id="A0A7S1D1N9"/>
<dbReference type="NCBIfam" id="TIGR00756">
    <property type="entry name" value="PPR"/>
    <property type="match status" value="2"/>
</dbReference>
<dbReference type="PROSITE" id="PS51375">
    <property type="entry name" value="PPR"/>
    <property type="match status" value="2"/>
</dbReference>
<evidence type="ECO:0000256" key="3">
    <source>
        <dbReference type="SAM" id="MobiDB-lite"/>
    </source>
</evidence>
<reference evidence="4" key="1">
    <citation type="submission" date="2021-01" db="EMBL/GenBank/DDBJ databases">
        <authorList>
            <person name="Corre E."/>
            <person name="Pelletier E."/>
            <person name="Niang G."/>
            <person name="Scheremetjew M."/>
            <person name="Finn R."/>
            <person name="Kale V."/>
            <person name="Holt S."/>
            <person name="Cochrane G."/>
            <person name="Meng A."/>
            <person name="Brown T."/>
            <person name="Cohen L."/>
        </authorList>
    </citation>
    <scope>NUCLEOTIDE SEQUENCE</scope>
    <source>
        <strain evidence="4">ECT3854</strain>
    </source>
</reference>
<protein>
    <recommendedName>
        <fullName evidence="5">Pentacotripeptide-repeat region of PRORP domain-containing protein</fullName>
    </recommendedName>
</protein>
<sequence>MVYNTLLNALSKSGAFTEALGLYQEMKKEGIAADVSTYTSMIDVLAKSGSVGVVEKALSLLYEIEDEYERTKRWELKPNVRTYTSVITAISRSRKQNPEAAEAVLERMKSKGVEPDTICYNAVLNAWSFSSDKDKASRAVKILEEMLASYEGGSKVVKPDVITCNTIIYSFAFSHAERETERARAMKGAVETLEFFSRKAPEFGVPDHISYGNLLLAITRQMPMNGKRDAFAEAAFRQCCLAGQLAPVIMHRLRLVVSPAKLKELVGVAILRNNGRDFTFDLTKLPKEWRRNAPRGKQRGHIASRGSVRSI</sequence>
<dbReference type="InterPro" id="IPR011990">
    <property type="entry name" value="TPR-like_helical_dom_sf"/>
</dbReference>
<gene>
    <name evidence="4" type="ORF">CTEN0397_LOCUS6435</name>
</gene>
<feature type="compositionally biased region" description="Basic residues" evidence="3">
    <location>
        <begin position="292"/>
        <end position="302"/>
    </location>
</feature>
<evidence type="ECO:0000313" key="4">
    <source>
        <dbReference type="EMBL" id="CAD8935401.1"/>
    </source>
</evidence>
<evidence type="ECO:0008006" key="5">
    <source>
        <dbReference type="Google" id="ProtNLM"/>
    </source>
</evidence>
<dbReference type="Gene3D" id="1.25.40.10">
    <property type="entry name" value="Tetratricopeptide repeat domain"/>
    <property type="match status" value="2"/>
</dbReference>
<dbReference type="InterPro" id="IPR002885">
    <property type="entry name" value="PPR_rpt"/>
</dbReference>
<proteinExistence type="predicted"/>
<evidence type="ECO:0000256" key="2">
    <source>
        <dbReference type="PROSITE-ProRule" id="PRU00708"/>
    </source>
</evidence>
<dbReference type="Pfam" id="PF13812">
    <property type="entry name" value="PPR_3"/>
    <property type="match status" value="1"/>
</dbReference>
<dbReference type="PANTHER" id="PTHR47942">
    <property type="entry name" value="TETRATRICOPEPTIDE REPEAT (TPR)-LIKE SUPERFAMILY PROTEIN-RELATED"/>
    <property type="match status" value="1"/>
</dbReference>
<evidence type="ECO:0000256" key="1">
    <source>
        <dbReference type="ARBA" id="ARBA00022737"/>
    </source>
</evidence>